<protein>
    <recommendedName>
        <fullName evidence="6">S-adenosyl-L-methionine-dependent methyltransferase</fullName>
        <ecNumber evidence="6">2.1.1.-</ecNumber>
    </recommendedName>
</protein>
<organism evidence="7 8">
    <name type="scientific">Actinomycetospora endophytica</name>
    <dbReference type="NCBI Taxonomy" id="2291215"/>
    <lineage>
        <taxon>Bacteria</taxon>
        <taxon>Bacillati</taxon>
        <taxon>Actinomycetota</taxon>
        <taxon>Actinomycetes</taxon>
        <taxon>Pseudonocardiales</taxon>
        <taxon>Pseudonocardiaceae</taxon>
        <taxon>Actinomycetospora</taxon>
    </lineage>
</organism>
<evidence type="ECO:0000313" key="7">
    <source>
        <dbReference type="EMBL" id="MCD2193784.1"/>
    </source>
</evidence>
<proteinExistence type="inferred from homology"/>
<keyword evidence="5 6" id="KW-0949">S-adenosyl-L-methionine</keyword>
<dbReference type="Proteomes" id="UP001199469">
    <property type="component" value="Unassembled WGS sequence"/>
</dbReference>
<dbReference type="InterPro" id="IPR029063">
    <property type="entry name" value="SAM-dependent_MTases_sf"/>
</dbReference>
<dbReference type="RefSeq" id="WP_230732609.1">
    <property type="nucleotide sequence ID" value="NZ_JAJNDB010000001.1"/>
</dbReference>
<name>A0ABS8P694_9PSEU</name>
<dbReference type="SUPFAM" id="SSF53335">
    <property type="entry name" value="S-adenosyl-L-methionine-dependent methyltransferases"/>
    <property type="match status" value="1"/>
</dbReference>
<evidence type="ECO:0000256" key="1">
    <source>
        <dbReference type="ARBA" id="ARBA00003907"/>
    </source>
</evidence>
<evidence type="ECO:0000256" key="2">
    <source>
        <dbReference type="ARBA" id="ARBA00008138"/>
    </source>
</evidence>
<dbReference type="EC" id="2.1.1.-" evidence="6"/>
<accession>A0ABS8P694</accession>
<evidence type="ECO:0000256" key="5">
    <source>
        <dbReference type="ARBA" id="ARBA00022691"/>
    </source>
</evidence>
<comment type="caution">
    <text evidence="7">The sequence shown here is derived from an EMBL/GenBank/DDBJ whole genome shotgun (WGS) entry which is preliminary data.</text>
</comment>
<comment type="similarity">
    <text evidence="2 6">Belongs to the UPF0677 family.</text>
</comment>
<dbReference type="GO" id="GO:0032259">
    <property type="term" value="P:methylation"/>
    <property type="evidence" value="ECO:0007669"/>
    <property type="project" value="UniProtKB-KW"/>
</dbReference>
<dbReference type="EMBL" id="JAJNDB010000001">
    <property type="protein sequence ID" value="MCD2193784.1"/>
    <property type="molecule type" value="Genomic_DNA"/>
</dbReference>
<dbReference type="Gene3D" id="3.40.50.150">
    <property type="entry name" value="Vaccinia Virus protein VP39"/>
    <property type="match status" value="1"/>
</dbReference>
<dbReference type="InterPro" id="IPR007213">
    <property type="entry name" value="Ppm1/Ppm2/Tcmp"/>
</dbReference>
<gene>
    <name evidence="7" type="ORF">LQ327_10390</name>
</gene>
<keyword evidence="4 7" id="KW-0808">Transferase</keyword>
<comment type="function">
    <text evidence="1 6">Exhibits S-adenosyl-L-methionine-dependent methyltransferase activity.</text>
</comment>
<dbReference type="InterPro" id="IPR011610">
    <property type="entry name" value="SAM_mthyl_Trfase_ML2640-like"/>
</dbReference>
<keyword evidence="8" id="KW-1185">Reference proteome</keyword>
<keyword evidence="3 6" id="KW-0489">Methyltransferase</keyword>
<dbReference type="NCBIfam" id="TIGR00027">
    <property type="entry name" value="mthyl_TIGR00027"/>
    <property type="match status" value="1"/>
</dbReference>
<evidence type="ECO:0000256" key="6">
    <source>
        <dbReference type="RuleBase" id="RU362030"/>
    </source>
</evidence>
<reference evidence="7 8" key="1">
    <citation type="submission" date="2021-11" db="EMBL/GenBank/DDBJ databases">
        <title>Draft genome sequence of Actinomycetospora sp. SF1 isolated from the rhizosphere soil.</title>
        <authorList>
            <person name="Duangmal K."/>
            <person name="Chantavorakit T."/>
        </authorList>
    </citation>
    <scope>NUCLEOTIDE SEQUENCE [LARGE SCALE GENOMIC DNA]</scope>
    <source>
        <strain evidence="7 8">TBRC 5722</strain>
    </source>
</reference>
<dbReference type="PANTHER" id="PTHR43619:SF2">
    <property type="entry name" value="S-ADENOSYL-L-METHIONINE-DEPENDENT METHYLTRANSFERASES SUPERFAMILY PROTEIN"/>
    <property type="match status" value="1"/>
</dbReference>
<dbReference type="Pfam" id="PF04072">
    <property type="entry name" value="LCM"/>
    <property type="match status" value="1"/>
</dbReference>
<sequence>MAPTIPDGVGWTALVVSAQRAAESRRPDALFQDPLAEALVERVGEDAIAAGPGPDGGTDQRGTLARVMGDFLPVRTCFFDRVVTEHPTPQVVILAAGLDGRAYRLERPAGTVIYEVDVPEVLAFRDAVADDLTPTVEHRPVAIDLREDWPEALLAAGFDPTVPTTWLVEGLLIYLPADAADLLLDRLTGLSAPGSAIGVEYADRDPASAMTGLAGTDDPGAQLFADLVEAGPRDSPARWLGSRGWTVEESTVREQAGLVGRPVPAIMDPELGGMDAWLARARR</sequence>
<evidence type="ECO:0000256" key="4">
    <source>
        <dbReference type="ARBA" id="ARBA00022679"/>
    </source>
</evidence>
<dbReference type="GO" id="GO:0008168">
    <property type="term" value="F:methyltransferase activity"/>
    <property type="evidence" value="ECO:0007669"/>
    <property type="project" value="UniProtKB-KW"/>
</dbReference>
<dbReference type="PANTHER" id="PTHR43619">
    <property type="entry name" value="S-ADENOSYL-L-METHIONINE-DEPENDENT METHYLTRANSFERASE YKTD-RELATED"/>
    <property type="match status" value="1"/>
</dbReference>
<evidence type="ECO:0000256" key="3">
    <source>
        <dbReference type="ARBA" id="ARBA00022603"/>
    </source>
</evidence>
<evidence type="ECO:0000313" key="8">
    <source>
        <dbReference type="Proteomes" id="UP001199469"/>
    </source>
</evidence>